<dbReference type="PATRIC" id="fig|1379910.4.peg.1357"/>
<dbReference type="AlphaFoldDB" id="A0A0H4W4H9"/>
<dbReference type="InterPro" id="IPR051202">
    <property type="entry name" value="Peptidase_C40"/>
</dbReference>
<dbReference type="EMBL" id="CP010777">
    <property type="protein sequence ID" value="AKQ45326.1"/>
    <property type="molecule type" value="Genomic_DNA"/>
</dbReference>
<dbReference type="SUPFAM" id="SSF54001">
    <property type="entry name" value="Cysteine proteinases"/>
    <property type="match status" value="1"/>
</dbReference>
<accession>A0A0H4W4H9</accession>
<dbReference type="Pfam" id="PF00877">
    <property type="entry name" value="NLPC_P60"/>
    <property type="match status" value="1"/>
</dbReference>
<evidence type="ECO:0000313" key="7">
    <source>
        <dbReference type="Proteomes" id="UP000036458"/>
    </source>
</evidence>
<gene>
    <name evidence="6" type="ORF">TH63_06225</name>
</gene>
<name>A0A0H4W4H9_9BACT</name>
<protein>
    <recommendedName>
        <fullName evidence="5">NlpC/P60 domain-containing protein</fullName>
    </recommendedName>
</protein>
<keyword evidence="7" id="KW-1185">Reference proteome</keyword>
<dbReference type="STRING" id="1379910.TH63_06225"/>
<dbReference type="InterPro" id="IPR000064">
    <property type="entry name" value="NLP_P60_dom"/>
</dbReference>
<evidence type="ECO:0000256" key="3">
    <source>
        <dbReference type="ARBA" id="ARBA00022801"/>
    </source>
</evidence>
<dbReference type="InterPro" id="IPR038765">
    <property type="entry name" value="Papain-like_cys_pep_sf"/>
</dbReference>
<evidence type="ECO:0000313" key="6">
    <source>
        <dbReference type="EMBL" id="AKQ45326.1"/>
    </source>
</evidence>
<dbReference type="RefSeq" id="WP_048920193.1">
    <property type="nucleotide sequence ID" value="NZ_CP010777.1"/>
</dbReference>
<evidence type="ECO:0000256" key="2">
    <source>
        <dbReference type="ARBA" id="ARBA00022670"/>
    </source>
</evidence>
<dbReference type="Proteomes" id="UP000036458">
    <property type="component" value="Chromosome"/>
</dbReference>
<reference evidence="6 7" key="1">
    <citation type="submission" date="2015-01" db="EMBL/GenBank/DDBJ databases">
        <title>Rufibacter sp./DG31D/ whole genome sequencing.</title>
        <authorList>
            <person name="Kim M.K."/>
            <person name="Srinivasan S."/>
            <person name="Lee J.-J."/>
        </authorList>
    </citation>
    <scope>NUCLEOTIDE SEQUENCE [LARGE SCALE GENOMIC DNA]</scope>
    <source>
        <strain evidence="6 7">DG31D</strain>
    </source>
</reference>
<dbReference type="KEGG" id="ruf:TH63_06225"/>
<keyword evidence="3" id="KW-0378">Hydrolase</keyword>
<dbReference type="PROSITE" id="PS51935">
    <property type="entry name" value="NLPC_P60"/>
    <property type="match status" value="1"/>
</dbReference>
<comment type="similarity">
    <text evidence="1">Belongs to the peptidase C40 family.</text>
</comment>
<dbReference type="Gene3D" id="3.90.1720.10">
    <property type="entry name" value="endopeptidase domain like (from Nostoc punctiforme)"/>
    <property type="match status" value="1"/>
</dbReference>
<keyword evidence="2" id="KW-0645">Protease</keyword>
<evidence type="ECO:0000256" key="4">
    <source>
        <dbReference type="ARBA" id="ARBA00022807"/>
    </source>
</evidence>
<sequence length="200" mass="21852">MKKIWIIFGALLLLILVYKAFFGEDDPLGPAVKRTSQDGRDKAFHNDTAAASISANGKGAPDLDVLEGNYTNTSDSLVAFALQRFGTEYVYGGATEEGFDCSGFITYVYSRFRMDLPHGSTLQSKIGESVPLQQARKGDLLIFTGTNLEDRTPGHVGIVITNPPKAVKFVHSSSNGGVKVSEVEGTLYQKRFLDVRRVIK</sequence>
<dbReference type="GO" id="GO:0006508">
    <property type="term" value="P:proteolysis"/>
    <property type="evidence" value="ECO:0007669"/>
    <property type="project" value="UniProtKB-KW"/>
</dbReference>
<dbReference type="PANTHER" id="PTHR47053">
    <property type="entry name" value="MUREIN DD-ENDOPEPTIDASE MEPH-RELATED"/>
    <property type="match status" value="1"/>
</dbReference>
<proteinExistence type="inferred from homology"/>
<dbReference type="PANTHER" id="PTHR47053:SF1">
    <property type="entry name" value="MUREIN DD-ENDOPEPTIDASE MEPH-RELATED"/>
    <property type="match status" value="1"/>
</dbReference>
<feature type="domain" description="NlpC/P60" evidence="5">
    <location>
        <begin position="71"/>
        <end position="199"/>
    </location>
</feature>
<dbReference type="GO" id="GO:0008234">
    <property type="term" value="F:cysteine-type peptidase activity"/>
    <property type="evidence" value="ECO:0007669"/>
    <property type="project" value="UniProtKB-KW"/>
</dbReference>
<evidence type="ECO:0000259" key="5">
    <source>
        <dbReference type="PROSITE" id="PS51935"/>
    </source>
</evidence>
<keyword evidence="4" id="KW-0788">Thiol protease</keyword>
<evidence type="ECO:0000256" key="1">
    <source>
        <dbReference type="ARBA" id="ARBA00007074"/>
    </source>
</evidence>
<dbReference type="OrthoDB" id="9807055at2"/>
<organism evidence="6 7">
    <name type="scientific">Rufibacter radiotolerans</name>
    <dbReference type="NCBI Taxonomy" id="1379910"/>
    <lineage>
        <taxon>Bacteria</taxon>
        <taxon>Pseudomonadati</taxon>
        <taxon>Bacteroidota</taxon>
        <taxon>Cytophagia</taxon>
        <taxon>Cytophagales</taxon>
        <taxon>Hymenobacteraceae</taxon>
        <taxon>Rufibacter</taxon>
    </lineage>
</organism>